<dbReference type="RefSeq" id="XP_033688321.1">
    <property type="nucleotide sequence ID" value="XM_033835264.1"/>
</dbReference>
<evidence type="ECO:0000256" key="6">
    <source>
        <dbReference type="ARBA" id="ARBA00038503"/>
    </source>
</evidence>
<evidence type="ECO:0000256" key="7">
    <source>
        <dbReference type="ARBA" id="ARBA00076388"/>
    </source>
</evidence>
<gene>
    <name evidence="10" type="ORF">BU26DRAFT_601468</name>
</gene>
<dbReference type="GO" id="GO:0032040">
    <property type="term" value="C:small-subunit processome"/>
    <property type="evidence" value="ECO:0007669"/>
    <property type="project" value="InterPro"/>
</dbReference>
<dbReference type="OrthoDB" id="25675at2759"/>
<keyword evidence="3" id="KW-0698">rRNA processing</keyword>
<dbReference type="Proteomes" id="UP000800094">
    <property type="component" value="Unassembled WGS sequence"/>
</dbReference>
<feature type="domain" description="UTP23 sensor motif region" evidence="9">
    <location>
        <begin position="216"/>
        <end position="235"/>
    </location>
</feature>
<feature type="compositionally biased region" description="Basic and acidic residues" evidence="8">
    <location>
        <begin position="190"/>
        <end position="202"/>
    </location>
</feature>
<comment type="similarity">
    <text evidence="6">Belongs to the UTP23/FCF1 family. UTP23 subfamily.</text>
</comment>
<comment type="subcellular location">
    <subcellularLocation>
        <location evidence="1">Nucleus</location>
        <location evidence="1">Nucleolus</location>
    </subcellularLocation>
</comment>
<sequence length="297" mass="33524">MRLKRQKAYRKLMHQYEVHFNFREPYQVLLDSQILEDAWQNRMDLVSRLESVLQGKVKPMVTQCDMRHLYDATPKNNALIAQAKGFERRRCNHHELEHPLSSHECLSSVVDAKGNLTNKHRYVVASQDPAVRAHMRKIAGLPLIYISKSVMILEPMATATEEQREREERQKFKAGLKGQRNPTAGRKRRREDEEGQEPRTDSIEGQSTGDARPQKKKKHKGPKAPNPLSVKKPKKTQALPQEPPQDSSAKATSAEPKETDTSILEGDGSGHHKRKRKHKPKGEGGATAAAGGEMAVS</sequence>
<comment type="function">
    <text evidence="5">Involved in rRNA-processing and ribosome biogenesis.</text>
</comment>
<dbReference type="GO" id="GO:0006364">
    <property type="term" value="P:rRNA processing"/>
    <property type="evidence" value="ECO:0007669"/>
    <property type="project" value="UniProtKB-KW"/>
</dbReference>
<dbReference type="InterPro" id="IPR006984">
    <property type="entry name" value="Fcf1/UTP23"/>
</dbReference>
<evidence type="ECO:0000256" key="1">
    <source>
        <dbReference type="ARBA" id="ARBA00004604"/>
    </source>
</evidence>
<evidence type="ECO:0000259" key="9">
    <source>
        <dbReference type="Pfam" id="PF24779"/>
    </source>
</evidence>
<proteinExistence type="inferred from homology"/>
<dbReference type="CDD" id="cd09865">
    <property type="entry name" value="PIN_ScUtp23p-like"/>
    <property type="match status" value="1"/>
</dbReference>
<dbReference type="EMBL" id="ML987191">
    <property type="protein sequence ID" value="KAF2253317.1"/>
    <property type="molecule type" value="Genomic_DNA"/>
</dbReference>
<evidence type="ECO:0000256" key="5">
    <source>
        <dbReference type="ARBA" id="ARBA00037300"/>
    </source>
</evidence>
<dbReference type="InterPro" id="IPR029060">
    <property type="entry name" value="PIN-like_dom_sf"/>
</dbReference>
<dbReference type="FunFam" id="3.40.50.1010:FF:000006">
    <property type="entry name" value="rRNA-processing protein UTP23 homolog"/>
    <property type="match status" value="1"/>
</dbReference>
<evidence type="ECO:0000256" key="8">
    <source>
        <dbReference type="SAM" id="MobiDB-lite"/>
    </source>
</evidence>
<feature type="region of interest" description="Disordered" evidence="8">
    <location>
        <begin position="161"/>
        <end position="297"/>
    </location>
</feature>
<feature type="compositionally biased region" description="Basic and acidic residues" evidence="8">
    <location>
        <begin position="161"/>
        <end position="171"/>
    </location>
</feature>
<feature type="compositionally biased region" description="Basic residues" evidence="8">
    <location>
        <begin position="271"/>
        <end position="280"/>
    </location>
</feature>
<evidence type="ECO:0000313" key="10">
    <source>
        <dbReference type="EMBL" id="KAF2253317.1"/>
    </source>
</evidence>
<protein>
    <recommendedName>
        <fullName evidence="7">U three protein 23</fullName>
    </recommendedName>
</protein>
<dbReference type="Pfam" id="PF04900">
    <property type="entry name" value="Fcf1"/>
    <property type="match status" value="1"/>
</dbReference>
<organism evidence="10 11">
    <name type="scientific">Trematosphaeria pertusa</name>
    <dbReference type="NCBI Taxonomy" id="390896"/>
    <lineage>
        <taxon>Eukaryota</taxon>
        <taxon>Fungi</taxon>
        <taxon>Dikarya</taxon>
        <taxon>Ascomycota</taxon>
        <taxon>Pezizomycotina</taxon>
        <taxon>Dothideomycetes</taxon>
        <taxon>Pleosporomycetidae</taxon>
        <taxon>Pleosporales</taxon>
        <taxon>Massarineae</taxon>
        <taxon>Trematosphaeriaceae</taxon>
        <taxon>Trematosphaeria</taxon>
    </lineage>
</organism>
<feature type="compositionally biased region" description="Low complexity" evidence="8">
    <location>
        <begin position="286"/>
        <end position="297"/>
    </location>
</feature>
<dbReference type="Pfam" id="PF24779">
    <property type="entry name" value="UTP23_sensor"/>
    <property type="match status" value="1"/>
</dbReference>
<evidence type="ECO:0000256" key="2">
    <source>
        <dbReference type="ARBA" id="ARBA00022517"/>
    </source>
</evidence>
<keyword evidence="2" id="KW-0690">Ribosome biogenesis</keyword>
<dbReference type="SUPFAM" id="SSF88723">
    <property type="entry name" value="PIN domain-like"/>
    <property type="match status" value="1"/>
</dbReference>
<reference evidence="10" key="1">
    <citation type="journal article" date="2020" name="Stud. Mycol.">
        <title>101 Dothideomycetes genomes: a test case for predicting lifestyles and emergence of pathogens.</title>
        <authorList>
            <person name="Haridas S."/>
            <person name="Albert R."/>
            <person name="Binder M."/>
            <person name="Bloem J."/>
            <person name="Labutti K."/>
            <person name="Salamov A."/>
            <person name="Andreopoulos B."/>
            <person name="Baker S."/>
            <person name="Barry K."/>
            <person name="Bills G."/>
            <person name="Bluhm B."/>
            <person name="Cannon C."/>
            <person name="Castanera R."/>
            <person name="Culley D."/>
            <person name="Daum C."/>
            <person name="Ezra D."/>
            <person name="Gonzalez J."/>
            <person name="Henrissat B."/>
            <person name="Kuo A."/>
            <person name="Liang C."/>
            <person name="Lipzen A."/>
            <person name="Lutzoni F."/>
            <person name="Magnuson J."/>
            <person name="Mondo S."/>
            <person name="Nolan M."/>
            <person name="Ohm R."/>
            <person name="Pangilinan J."/>
            <person name="Park H.-J."/>
            <person name="Ramirez L."/>
            <person name="Alfaro M."/>
            <person name="Sun H."/>
            <person name="Tritt A."/>
            <person name="Yoshinaga Y."/>
            <person name="Zwiers L.-H."/>
            <person name="Turgeon B."/>
            <person name="Goodwin S."/>
            <person name="Spatafora J."/>
            <person name="Crous P."/>
            <person name="Grigoriev I."/>
        </authorList>
    </citation>
    <scope>NUCLEOTIDE SEQUENCE</scope>
    <source>
        <strain evidence="10">CBS 122368</strain>
    </source>
</reference>
<dbReference type="PANTHER" id="PTHR12416">
    <property type="entry name" value="RRNA-PROCESSING PROTEIN UTP23 HOMOLOG"/>
    <property type="match status" value="1"/>
</dbReference>
<dbReference type="Gene3D" id="3.40.50.1010">
    <property type="entry name" value="5'-nuclease"/>
    <property type="match status" value="1"/>
</dbReference>
<evidence type="ECO:0000313" key="11">
    <source>
        <dbReference type="Proteomes" id="UP000800094"/>
    </source>
</evidence>
<dbReference type="InterPro" id="IPR057776">
    <property type="entry name" value="UTP23_sensor"/>
</dbReference>
<name>A0A6A6ITA3_9PLEO</name>
<evidence type="ECO:0000256" key="3">
    <source>
        <dbReference type="ARBA" id="ARBA00022552"/>
    </source>
</evidence>
<accession>A0A6A6ITA3</accession>
<dbReference type="GeneID" id="54588594"/>
<evidence type="ECO:0000256" key="4">
    <source>
        <dbReference type="ARBA" id="ARBA00023242"/>
    </source>
</evidence>
<keyword evidence="4" id="KW-0539">Nucleus</keyword>
<dbReference type="AlphaFoldDB" id="A0A6A6ITA3"/>
<keyword evidence="11" id="KW-1185">Reference proteome</keyword>